<dbReference type="CDD" id="cd17316">
    <property type="entry name" value="MFS_SV2_like"/>
    <property type="match status" value="1"/>
</dbReference>
<dbReference type="PANTHER" id="PTHR23511:SF5">
    <property type="entry name" value="MAJOR FACILITATOR-TYPE TRANSPORTER HXNZ-RELATED"/>
    <property type="match status" value="1"/>
</dbReference>
<feature type="transmembrane region" description="Helical" evidence="7">
    <location>
        <begin position="131"/>
        <end position="149"/>
    </location>
</feature>
<dbReference type="HOGENOM" id="CLU_001265_52_2_1"/>
<evidence type="ECO:0000259" key="8">
    <source>
        <dbReference type="PROSITE" id="PS50850"/>
    </source>
</evidence>
<feature type="transmembrane region" description="Helical" evidence="7">
    <location>
        <begin position="455"/>
        <end position="474"/>
    </location>
</feature>
<dbReference type="InterPro" id="IPR005828">
    <property type="entry name" value="MFS_sugar_transport-like"/>
</dbReference>
<dbReference type="Proteomes" id="UP000002748">
    <property type="component" value="Unassembled WGS sequence"/>
</dbReference>
<evidence type="ECO:0000256" key="5">
    <source>
        <dbReference type="ARBA" id="ARBA00023136"/>
    </source>
</evidence>
<dbReference type="InterPro" id="IPR020846">
    <property type="entry name" value="MFS_dom"/>
</dbReference>
<dbReference type="GeneID" id="25983633"/>
<dbReference type="PANTHER" id="PTHR23511">
    <property type="entry name" value="SYNAPTIC VESICLE GLYCOPROTEIN 2"/>
    <property type="match status" value="1"/>
</dbReference>
<gene>
    <name evidence="9" type="ORF">A1Q1_00119</name>
</gene>
<dbReference type="Gene3D" id="1.20.1250.20">
    <property type="entry name" value="MFS general substrate transporter like domains"/>
    <property type="match status" value="1"/>
</dbReference>
<dbReference type="VEuPathDB" id="FungiDB:A1Q1_00119"/>
<feature type="domain" description="Major facilitator superfamily (MFS) profile" evidence="8">
    <location>
        <begin position="94"/>
        <end position="568"/>
    </location>
</feature>
<evidence type="ECO:0000256" key="1">
    <source>
        <dbReference type="ARBA" id="ARBA00004141"/>
    </source>
</evidence>
<dbReference type="GO" id="GO:0016020">
    <property type="term" value="C:membrane"/>
    <property type="evidence" value="ECO:0007669"/>
    <property type="project" value="UniProtKB-SubCell"/>
</dbReference>
<dbReference type="GO" id="GO:0022857">
    <property type="term" value="F:transmembrane transporter activity"/>
    <property type="evidence" value="ECO:0007669"/>
    <property type="project" value="InterPro"/>
</dbReference>
<dbReference type="RefSeq" id="XP_014184435.1">
    <property type="nucleotide sequence ID" value="XM_014328960.1"/>
</dbReference>
<dbReference type="PROSITE" id="PS50850">
    <property type="entry name" value="MFS"/>
    <property type="match status" value="1"/>
</dbReference>
<dbReference type="Pfam" id="PF00083">
    <property type="entry name" value="Sugar_tr"/>
    <property type="match status" value="1"/>
</dbReference>
<dbReference type="OrthoDB" id="3936150at2759"/>
<keyword evidence="3 7" id="KW-0812">Transmembrane</keyword>
<dbReference type="KEGG" id="tasa:A1Q1_00119"/>
<keyword evidence="2" id="KW-0813">Transport</keyword>
<protein>
    <recommendedName>
        <fullName evidence="8">Major facilitator superfamily (MFS) profile domain-containing protein</fullName>
    </recommendedName>
</protein>
<feature type="region of interest" description="Disordered" evidence="6">
    <location>
        <begin position="1"/>
        <end position="50"/>
    </location>
</feature>
<feature type="transmembrane region" description="Helical" evidence="7">
    <location>
        <begin position="378"/>
        <end position="399"/>
    </location>
</feature>
<evidence type="ECO:0000256" key="3">
    <source>
        <dbReference type="ARBA" id="ARBA00022692"/>
    </source>
</evidence>
<feature type="transmembrane region" description="Helical" evidence="7">
    <location>
        <begin position="480"/>
        <end position="502"/>
    </location>
</feature>
<dbReference type="AlphaFoldDB" id="J8TYF7"/>
<comment type="subcellular location">
    <subcellularLocation>
        <location evidence="1">Membrane</location>
        <topology evidence="1">Multi-pass membrane protein</topology>
    </subcellularLocation>
</comment>
<evidence type="ECO:0000256" key="2">
    <source>
        <dbReference type="ARBA" id="ARBA00022448"/>
    </source>
</evidence>
<name>J8TYF7_TRIAS</name>
<keyword evidence="4 7" id="KW-1133">Transmembrane helix</keyword>
<accession>J8TYF7</accession>
<feature type="transmembrane region" description="Helical" evidence="7">
    <location>
        <begin position="514"/>
        <end position="535"/>
    </location>
</feature>
<evidence type="ECO:0000256" key="6">
    <source>
        <dbReference type="SAM" id="MobiDB-lite"/>
    </source>
</evidence>
<dbReference type="EMBL" id="ALBS01000009">
    <property type="protein sequence ID" value="EJT53112.1"/>
    <property type="molecule type" value="Genomic_DNA"/>
</dbReference>
<feature type="transmembrane region" description="Helical" evidence="7">
    <location>
        <begin position="215"/>
        <end position="239"/>
    </location>
</feature>
<comment type="caution">
    <text evidence="9">The sequence shown here is derived from an EMBL/GenBank/DDBJ whole genome shotgun (WGS) entry which is preliminary data.</text>
</comment>
<reference evidence="9 10" key="1">
    <citation type="journal article" date="2012" name="Eukaryot. Cell">
        <title>Draft genome sequence of CBS 2479, the standard type strain of Trichosporon asahii.</title>
        <authorList>
            <person name="Yang R.Y."/>
            <person name="Li H.T."/>
            <person name="Zhu H."/>
            <person name="Zhou G.P."/>
            <person name="Wang M."/>
            <person name="Wang L."/>
        </authorList>
    </citation>
    <scope>NUCLEOTIDE SEQUENCE [LARGE SCALE GENOMIC DNA]</scope>
    <source>
        <strain evidence="10">ATCC 90039 / CBS 2479 / JCM 2466 / KCTC 7840 / NCYC 2677 / UAMH 7654</strain>
    </source>
</reference>
<keyword evidence="5 7" id="KW-0472">Membrane</keyword>
<feature type="compositionally biased region" description="Basic and acidic residues" evidence="6">
    <location>
        <begin position="1"/>
        <end position="11"/>
    </location>
</feature>
<feature type="transmembrane region" description="Helical" evidence="7">
    <location>
        <begin position="547"/>
        <end position="565"/>
    </location>
</feature>
<evidence type="ECO:0000256" key="7">
    <source>
        <dbReference type="SAM" id="Phobius"/>
    </source>
</evidence>
<dbReference type="SUPFAM" id="SSF103473">
    <property type="entry name" value="MFS general substrate transporter"/>
    <property type="match status" value="1"/>
</dbReference>
<evidence type="ECO:0000313" key="10">
    <source>
        <dbReference type="Proteomes" id="UP000002748"/>
    </source>
</evidence>
<evidence type="ECO:0000313" key="9">
    <source>
        <dbReference type="EMBL" id="EJT53112.1"/>
    </source>
</evidence>
<organism evidence="9 10">
    <name type="scientific">Trichosporon asahii var. asahii (strain ATCC 90039 / CBS 2479 / JCM 2466 / KCTC 7840 / NBRC 103889/ NCYC 2677 / UAMH 7654)</name>
    <name type="common">Yeast</name>
    <dbReference type="NCBI Taxonomy" id="1186058"/>
    <lineage>
        <taxon>Eukaryota</taxon>
        <taxon>Fungi</taxon>
        <taxon>Dikarya</taxon>
        <taxon>Basidiomycota</taxon>
        <taxon>Agaricomycotina</taxon>
        <taxon>Tremellomycetes</taxon>
        <taxon>Trichosporonales</taxon>
        <taxon>Trichosporonaceae</taxon>
        <taxon>Trichosporon</taxon>
    </lineage>
</organism>
<feature type="transmembrane region" description="Helical" evidence="7">
    <location>
        <begin position="428"/>
        <end position="448"/>
    </location>
</feature>
<sequence length="573" mass="62457">MAAISEKEYVKTDGLPADTTVQPAAGQAETYRRESSPPTSLKGKAAGNADTESLNSDITLAAQEEGIDPAFYAKVQVLNRALSEIGMGRYQWELFFSGGFGWFADNIWLQAVAILMPWIGYEWIDPVHVKFATLALYAGLIVGASFWGASCDLIGRKLAWNCTLFIGGMWGVVAGAAPNFVALCCFIAFMGFGVGGNLPVDGTMYLEFLPGSHQWVLTLLSLWWAVGQVVASLISWGFIARYSSDCRDYTYDANKNIIGYCSRESNMGWRYAYFTLGAMMLFLWGLRFFVLPVYESPKYLCSKGQDEKAVEVVHKVAKRNGKVVHLTVEDLDRAAAPYLTPEEKAKGELHKGYTNWQLLKMSVSQGTQMKTLFKTKRLAFSTTLIVLIYGIIGLAYPLFNQSLGVFLRQKQAEIAGAAPSVDDSFKSYTYQAACGIPGSMLAAFLVTVSRFGRKLAMAAFTLCSGIFLFGLTAAKNNPTVDALTSIAAFFQNAMYGVMFGYAPELFPTPVRGTGDALCAAAMRVFGLMAPIIAIYSDANKSPNGPVYASAALYLFSGLIMLLLPVETQGRTAL</sequence>
<evidence type="ECO:0000256" key="4">
    <source>
        <dbReference type="ARBA" id="ARBA00022989"/>
    </source>
</evidence>
<dbReference type="InterPro" id="IPR036259">
    <property type="entry name" value="MFS_trans_sf"/>
</dbReference>
<proteinExistence type="predicted"/>
<feature type="transmembrane region" description="Helical" evidence="7">
    <location>
        <begin position="271"/>
        <end position="294"/>
    </location>
</feature>